<keyword evidence="3" id="KW-1185">Reference proteome</keyword>
<gene>
    <name evidence="2" type="ORF">PoB_000178000</name>
</gene>
<dbReference type="EMBL" id="BLXT01000264">
    <property type="protein sequence ID" value="GFN75274.1"/>
    <property type="molecule type" value="Genomic_DNA"/>
</dbReference>
<dbReference type="Proteomes" id="UP000735302">
    <property type="component" value="Unassembled WGS sequence"/>
</dbReference>
<evidence type="ECO:0000313" key="2">
    <source>
        <dbReference type="EMBL" id="GFN75274.1"/>
    </source>
</evidence>
<name>A0AAV3XWU7_9GAST</name>
<proteinExistence type="predicted"/>
<evidence type="ECO:0000313" key="3">
    <source>
        <dbReference type="Proteomes" id="UP000735302"/>
    </source>
</evidence>
<feature type="compositionally biased region" description="Basic and acidic residues" evidence="1">
    <location>
        <begin position="21"/>
        <end position="36"/>
    </location>
</feature>
<accession>A0AAV3XWU7</accession>
<comment type="caution">
    <text evidence="2">The sequence shown here is derived from an EMBL/GenBank/DDBJ whole genome shotgun (WGS) entry which is preliminary data.</text>
</comment>
<protein>
    <submittedName>
        <fullName evidence="2">Uncharacterized protein</fullName>
    </submittedName>
</protein>
<organism evidence="2 3">
    <name type="scientific">Plakobranchus ocellatus</name>
    <dbReference type="NCBI Taxonomy" id="259542"/>
    <lineage>
        <taxon>Eukaryota</taxon>
        <taxon>Metazoa</taxon>
        <taxon>Spiralia</taxon>
        <taxon>Lophotrochozoa</taxon>
        <taxon>Mollusca</taxon>
        <taxon>Gastropoda</taxon>
        <taxon>Heterobranchia</taxon>
        <taxon>Euthyneura</taxon>
        <taxon>Panpulmonata</taxon>
        <taxon>Sacoglossa</taxon>
        <taxon>Placobranchoidea</taxon>
        <taxon>Plakobranchidae</taxon>
        <taxon>Plakobranchus</taxon>
    </lineage>
</organism>
<sequence>MTDQALPNSTRGDFRWLRKGEKATVRARPASRDELTAAHQNPPLARSSMSFQLPRQTTWLVPYEAL</sequence>
<reference evidence="2 3" key="1">
    <citation type="journal article" date="2021" name="Elife">
        <title>Chloroplast acquisition without the gene transfer in kleptoplastic sea slugs, Plakobranchus ocellatus.</title>
        <authorList>
            <person name="Maeda T."/>
            <person name="Takahashi S."/>
            <person name="Yoshida T."/>
            <person name="Shimamura S."/>
            <person name="Takaki Y."/>
            <person name="Nagai Y."/>
            <person name="Toyoda A."/>
            <person name="Suzuki Y."/>
            <person name="Arimoto A."/>
            <person name="Ishii H."/>
            <person name="Satoh N."/>
            <person name="Nishiyama T."/>
            <person name="Hasebe M."/>
            <person name="Maruyama T."/>
            <person name="Minagawa J."/>
            <person name="Obokata J."/>
            <person name="Shigenobu S."/>
        </authorList>
    </citation>
    <scope>NUCLEOTIDE SEQUENCE [LARGE SCALE GENOMIC DNA]</scope>
</reference>
<feature type="region of interest" description="Disordered" evidence="1">
    <location>
        <begin position="21"/>
        <end position="49"/>
    </location>
</feature>
<dbReference type="AlphaFoldDB" id="A0AAV3XWU7"/>
<evidence type="ECO:0000256" key="1">
    <source>
        <dbReference type="SAM" id="MobiDB-lite"/>
    </source>
</evidence>